<dbReference type="EC" id="6.3.3.2" evidence="1"/>
<dbReference type="GO" id="GO:0030272">
    <property type="term" value="F:5-formyltetrahydrofolate cyclo-ligase activity"/>
    <property type="evidence" value="ECO:0007669"/>
    <property type="project" value="UniProtKB-EC"/>
</dbReference>
<evidence type="ECO:0000313" key="3">
    <source>
        <dbReference type="Proteomes" id="UP001430804"/>
    </source>
</evidence>
<keyword evidence="2" id="KW-0436">Ligase</keyword>
<evidence type="ECO:0000256" key="1">
    <source>
        <dbReference type="RuleBase" id="RU361279"/>
    </source>
</evidence>
<keyword evidence="1" id="KW-0547">Nucleotide-binding</keyword>
<dbReference type="RefSeq" id="WP_219158423.1">
    <property type="nucleotide sequence ID" value="NZ_JAHWQX010000001.1"/>
</dbReference>
<dbReference type="PIRSF" id="PIRSF006806">
    <property type="entry name" value="FTHF_cligase"/>
    <property type="match status" value="1"/>
</dbReference>
<keyword evidence="1" id="KW-0479">Metal-binding</keyword>
<dbReference type="NCBIfam" id="TIGR02727">
    <property type="entry name" value="MTHFS_bact"/>
    <property type="match status" value="1"/>
</dbReference>
<comment type="similarity">
    <text evidence="1">Belongs to the 5-formyltetrahydrofolate cyclo-ligase family.</text>
</comment>
<name>A0ABS6WK38_9HYPH</name>
<organism evidence="2 3">
    <name type="scientific">Pseudohoeflea coraliihabitans</name>
    <dbReference type="NCBI Taxonomy" id="2860393"/>
    <lineage>
        <taxon>Bacteria</taxon>
        <taxon>Pseudomonadati</taxon>
        <taxon>Pseudomonadota</taxon>
        <taxon>Alphaproteobacteria</taxon>
        <taxon>Hyphomicrobiales</taxon>
        <taxon>Rhizobiaceae</taxon>
        <taxon>Pseudohoeflea</taxon>
    </lineage>
</organism>
<dbReference type="PANTHER" id="PTHR23407:SF1">
    <property type="entry name" value="5-FORMYLTETRAHYDROFOLATE CYCLO-LIGASE"/>
    <property type="match status" value="1"/>
</dbReference>
<evidence type="ECO:0000313" key="2">
    <source>
        <dbReference type="EMBL" id="MBW3096313.1"/>
    </source>
</evidence>
<accession>A0ABS6WK38</accession>
<dbReference type="Proteomes" id="UP001430804">
    <property type="component" value="Unassembled WGS sequence"/>
</dbReference>
<dbReference type="Pfam" id="PF01812">
    <property type="entry name" value="5-FTHF_cyc-lig"/>
    <property type="match status" value="1"/>
</dbReference>
<keyword evidence="3" id="KW-1185">Reference proteome</keyword>
<dbReference type="InterPro" id="IPR002698">
    <property type="entry name" value="FTHF_cligase"/>
</dbReference>
<dbReference type="EMBL" id="JAHWQX010000001">
    <property type="protein sequence ID" value="MBW3096313.1"/>
    <property type="molecule type" value="Genomic_DNA"/>
</dbReference>
<dbReference type="PANTHER" id="PTHR23407">
    <property type="entry name" value="ATPASE INHIBITOR/5-FORMYLTETRAHYDROFOLATE CYCLO-LIGASE"/>
    <property type="match status" value="1"/>
</dbReference>
<keyword evidence="1" id="KW-0067">ATP-binding</keyword>
<keyword evidence="1" id="KW-0460">Magnesium</keyword>
<comment type="caution">
    <text evidence="2">The sequence shown here is derived from an EMBL/GenBank/DDBJ whole genome shotgun (WGS) entry which is preliminary data.</text>
</comment>
<comment type="cofactor">
    <cofactor evidence="1">
        <name>Mg(2+)</name>
        <dbReference type="ChEBI" id="CHEBI:18420"/>
    </cofactor>
</comment>
<reference evidence="2" key="1">
    <citation type="submission" date="2021-07" db="EMBL/GenBank/DDBJ databases">
        <title>Pseudohoeflea marina sp. nov. a polyhydroxyalcanoate-producing bacterium.</title>
        <authorList>
            <person name="Zheng W."/>
            <person name="Yu S."/>
            <person name="Huang Y."/>
        </authorList>
    </citation>
    <scope>NUCLEOTIDE SEQUENCE</scope>
    <source>
        <strain evidence="2">DP4N28-3</strain>
    </source>
</reference>
<proteinExistence type="inferred from homology"/>
<protein>
    <recommendedName>
        <fullName evidence="1">5-formyltetrahydrofolate cyclo-ligase</fullName>
        <ecNumber evidence="1">6.3.3.2</ecNumber>
    </recommendedName>
</protein>
<comment type="catalytic activity">
    <reaction evidence="1">
        <text>(6S)-5-formyl-5,6,7,8-tetrahydrofolate + ATP = (6R)-5,10-methenyltetrahydrofolate + ADP + phosphate</text>
        <dbReference type="Rhea" id="RHEA:10488"/>
        <dbReference type="ChEBI" id="CHEBI:30616"/>
        <dbReference type="ChEBI" id="CHEBI:43474"/>
        <dbReference type="ChEBI" id="CHEBI:57455"/>
        <dbReference type="ChEBI" id="CHEBI:57457"/>
        <dbReference type="ChEBI" id="CHEBI:456216"/>
        <dbReference type="EC" id="6.3.3.2"/>
    </reaction>
</comment>
<sequence length="191" mass="20900">MLDKQSLRRAVLDRRDRLPVQSRIEKSLAMEGHAAALQIAPGTLVAGFLPIRSEPDLRPLLVRLRECGARLCLPVVVDRQTIVFRAFDRDTGLVETGFGTRGPADDAAVVSPDVILLPLAAFDRRGHRLGYGAGHYDRAIARLRAEGRSVRLVGAAFDMQETDLIAAEAHDVPLDEVLTESGLRRFAAGEQ</sequence>
<gene>
    <name evidence="2" type="ORF">KY465_03355</name>
</gene>